<dbReference type="GO" id="GO:0006412">
    <property type="term" value="P:translation"/>
    <property type="evidence" value="ECO:0007669"/>
    <property type="project" value="UniProtKB-UniRule"/>
</dbReference>
<dbReference type="Proteomes" id="UP000750197">
    <property type="component" value="Unassembled WGS sequence"/>
</dbReference>
<evidence type="ECO:0000313" key="10">
    <source>
        <dbReference type="Proteomes" id="UP000750197"/>
    </source>
</evidence>
<evidence type="ECO:0000256" key="6">
    <source>
        <dbReference type="HAMAP-Rule" id="MF_01325"/>
    </source>
</evidence>
<accession>A0A8J7YWV7</accession>
<dbReference type="GO" id="GO:0022625">
    <property type="term" value="C:cytosolic large ribosomal subunit"/>
    <property type="evidence" value="ECO:0007669"/>
    <property type="project" value="UniProtKB-UniRule"/>
</dbReference>
<evidence type="ECO:0000256" key="2">
    <source>
        <dbReference type="ARBA" id="ARBA00022730"/>
    </source>
</evidence>
<dbReference type="NCBIfam" id="TIGR03626">
    <property type="entry name" value="L3_arch"/>
    <property type="match status" value="1"/>
</dbReference>
<comment type="caution">
    <text evidence="9">The sequence shown here is derived from an EMBL/GenBank/DDBJ whole genome shotgun (WGS) entry which is preliminary data.</text>
</comment>
<dbReference type="PANTHER" id="PTHR11363:SF5">
    <property type="entry name" value="LARGE RIBOSOMAL SUBUNIT PROTEIN UL3"/>
    <property type="match status" value="1"/>
</dbReference>
<protein>
    <recommendedName>
        <fullName evidence="6">Large ribosomal subunit protein uL3</fullName>
    </recommendedName>
</protein>
<dbReference type="InterPro" id="IPR019928">
    <property type="entry name" value="Ribosomal_uL3_arc"/>
</dbReference>
<comment type="subunit">
    <text evidence="6">Part of the 50S ribosomal subunit. Forms a cluster with proteins L14 and L24e.</text>
</comment>
<dbReference type="InterPro" id="IPR009000">
    <property type="entry name" value="Transl_B-barrel_sf"/>
</dbReference>
<dbReference type="Proteomes" id="UP000716004">
    <property type="component" value="Unassembled WGS sequence"/>
</dbReference>
<dbReference type="PROSITE" id="PS00474">
    <property type="entry name" value="RIBOSOMAL_L3"/>
    <property type="match status" value="1"/>
</dbReference>
<keyword evidence="5 6" id="KW-0687">Ribonucleoprotein</keyword>
<dbReference type="PANTHER" id="PTHR11363">
    <property type="entry name" value="60S RIBOSOMAL PROTEIN L3-RELATED"/>
    <property type="match status" value="1"/>
</dbReference>
<comment type="function">
    <text evidence="6">One of the primary rRNA binding proteins, it binds directly near the 3'-end of the 23S rRNA, where it nucleates assembly of the 50S subunit.</text>
</comment>
<keyword evidence="4 6" id="KW-0689">Ribosomal protein</keyword>
<dbReference type="EMBL" id="JAHEAC010000054">
    <property type="protein sequence ID" value="MBX8644329.1"/>
    <property type="molecule type" value="Genomic_DNA"/>
</dbReference>
<evidence type="ECO:0000313" key="8">
    <source>
        <dbReference type="EMBL" id="MBX8631917.1"/>
    </source>
</evidence>
<sequence length="333" mass="37056">MPNRRRPRRGSMGYSPRKRARREVPKLDSWPESTTGPRIQGFAGYKAGMTHAILVDYRPTSTTAGQEVQIPVTVLETPPLKIAAVRVYSRSANGLVTAGEIWVEKPDRELERAYGIKKKRNFSEELENFRKIEGEEVNVVVHTQPSLVTGVPKKKPELMEIRVGGGTFAERVSYALQLLGKELSVRDYLKDGDVVDVIAVTKGKGFQGAVKRWGVKLLSHKNSKHTRMIGTLGPKRPGYIWPTVPQSGQTGYHQRTELNKRVLKVGDNGEEITPRGGFVNYGKISGSYLLLHGSIPGPAKRLVRLRDTVRPRLVKVKEAPVLTYISTESKQGA</sequence>
<dbReference type="Pfam" id="PF00297">
    <property type="entry name" value="Ribosomal_L3"/>
    <property type="match status" value="1"/>
</dbReference>
<keyword evidence="3 6" id="KW-0694">RNA-binding</keyword>
<comment type="similarity">
    <text evidence="1 6">Belongs to the universal ribosomal protein uL3 family.</text>
</comment>
<dbReference type="InterPro" id="IPR019926">
    <property type="entry name" value="Ribosomal_uL3_CS"/>
</dbReference>
<dbReference type="AlphaFoldDB" id="A0A8J7YWV7"/>
<name>A0A8J7YWV7_9ARCH</name>
<proteinExistence type="inferred from homology"/>
<dbReference type="HAMAP" id="MF_01325_A">
    <property type="entry name" value="Ribosomal_uL3_A"/>
    <property type="match status" value="1"/>
</dbReference>
<evidence type="ECO:0000256" key="7">
    <source>
        <dbReference type="SAM" id="MobiDB-lite"/>
    </source>
</evidence>
<organism evidence="9 10">
    <name type="scientific">Candidatus Sysuiplasma superficiale</name>
    <dbReference type="NCBI Taxonomy" id="2823368"/>
    <lineage>
        <taxon>Archaea</taxon>
        <taxon>Methanobacteriati</taxon>
        <taxon>Thermoplasmatota</taxon>
        <taxon>Thermoplasmata</taxon>
        <taxon>Candidatus Sysuiplasmatales</taxon>
        <taxon>Candidatus Sysuiplasmataceae</taxon>
        <taxon>Candidatus Sysuiplasma</taxon>
    </lineage>
</organism>
<evidence type="ECO:0000256" key="4">
    <source>
        <dbReference type="ARBA" id="ARBA00022980"/>
    </source>
</evidence>
<dbReference type="NCBIfam" id="NF003261">
    <property type="entry name" value="PRK04231.1"/>
    <property type="match status" value="1"/>
</dbReference>
<dbReference type="InterPro" id="IPR044892">
    <property type="entry name" value="Ribosomal_L3_dom_3_arc_sf"/>
</dbReference>
<dbReference type="InterPro" id="IPR045077">
    <property type="entry name" value="L3_arc_euk"/>
</dbReference>
<evidence type="ECO:0000313" key="9">
    <source>
        <dbReference type="EMBL" id="MBX8644329.1"/>
    </source>
</evidence>
<dbReference type="Gene3D" id="3.30.1430.10">
    <property type="match status" value="1"/>
</dbReference>
<gene>
    <name evidence="6" type="primary">rpl3</name>
    <name evidence="8" type="ORF">J9259_05290</name>
    <name evidence="9" type="ORF">KIY12_06385</name>
</gene>
<dbReference type="SUPFAM" id="SSF50447">
    <property type="entry name" value="Translation proteins"/>
    <property type="match status" value="1"/>
</dbReference>
<keyword evidence="2 6" id="KW-0699">rRNA-binding</keyword>
<dbReference type="Gene3D" id="4.10.960.10">
    <property type="entry name" value="Ribosomal protein L3, domain 3"/>
    <property type="match status" value="1"/>
</dbReference>
<feature type="region of interest" description="Disordered" evidence="7">
    <location>
        <begin position="1"/>
        <end position="35"/>
    </location>
</feature>
<dbReference type="EMBL" id="JAGVSJ010000010">
    <property type="protein sequence ID" value="MBX8631917.1"/>
    <property type="molecule type" value="Genomic_DNA"/>
</dbReference>
<dbReference type="GO" id="GO:0019843">
    <property type="term" value="F:rRNA binding"/>
    <property type="evidence" value="ECO:0007669"/>
    <property type="project" value="UniProtKB-UniRule"/>
</dbReference>
<dbReference type="GO" id="GO:0003735">
    <property type="term" value="F:structural constituent of ribosome"/>
    <property type="evidence" value="ECO:0007669"/>
    <property type="project" value="UniProtKB-UniRule"/>
</dbReference>
<dbReference type="Gene3D" id="2.40.30.10">
    <property type="entry name" value="Translation factors"/>
    <property type="match status" value="1"/>
</dbReference>
<dbReference type="InterPro" id="IPR000597">
    <property type="entry name" value="Ribosomal_uL3"/>
</dbReference>
<evidence type="ECO:0000256" key="3">
    <source>
        <dbReference type="ARBA" id="ARBA00022884"/>
    </source>
</evidence>
<evidence type="ECO:0000256" key="1">
    <source>
        <dbReference type="ARBA" id="ARBA00006540"/>
    </source>
</evidence>
<evidence type="ECO:0000256" key="5">
    <source>
        <dbReference type="ARBA" id="ARBA00023274"/>
    </source>
</evidence>
<reference evidence="9" key="1">
    <citation type="submission" date="2021-05" db="EMBL/GenBank/DDBJ databases">
        <title>Genomic insights into ecological role and evolution of a novel Thermoplasmata order Candidatus Sysuiplasmatales.</title>
        <authorList>
            <person name="Yuan Y."/>
        </authorList>
    </citation>
    <scope>NUCLEOTIDE SEQUENCE</scope>
    <source>
        <strain evidence="9">TUT19-bin139</strain>
        <strain evidence="8">YP2-bin.285</strain>
    </source>
</reference>